<protein>
    <submittedName>
        <fullName evidence="1">Uncharacterized protein</fullName>
    </submittedName>
</protein>
<name>A0A016VBV4_9BILA</name>
<organism evidence="1 2">
    <name type="scientific">Ancylostoma ceylanicum</name>
    <dbReference type="NCBI Taxonomy" id="53326"/>
    <lineage>
        <taxon>Eukaryota</taxon>
        <taxon>Metazoa</taxon>
        <taxon>Ecdysozoa</taxon>
        <taxon>Nematoda</taxon>
        <taxon>Chromadorea</taxon>
        <taxon>Rhabditida</taxon>
        <taxon>Rhabditina</taxon>
        <taxon>Rhabditomorpha</taxon>
        <taxon>Strongyloidea</taxon>
        <taxon>Ancylostomatidae</taxon>
        <taxon>Ancylostomatinae</taxon>
        <taxon>Ancylostoma</taxon>
    </lineage>
</organism>
<comment type="caution">
    <text evidence="1">The sequence shown here is derived from an EMBL/GenBank/DDBJ whole genome shotgun (WGS) entry which is preliminary data.</text>
</comment>
<dbReference type="AlphaFoldDB" id="A0A016VBV4"/>
<evidence type="ECO:0000313" key="2">
    <source>
        <dbReference type="Proteomes" id="UP000024635"/>
    </source>
</evidence>
<gene>
    <name evidence="1" type="primary">Acey_s0013.g1934</name>
    <name evidence="1" type="ORF">Y032_0013g1934</name>
</gene>
<keyword evidence="2" id="KW-1185">Reference proteome</keyword>
<proteinExistence type="predicted"/>
<evidence type="ECO:0000313" key="1">
    <source>
        <dbReference type="EMBL" id="EYC24502.1"/>
    </source>
</evidence>
<accession>A0A016VBV4</accession>
<dbReference type="EMBL" id="JARK01001349">
    <property type="protein sequence ID" value="EYC24502.1"/>
    <property type="molecule type" value="Genomic_DNA"/>
</dbReference>
<dbReference type="Proteomes" id="UP000024635">
    <property type="component" value="Unassembled WGS sequence"/>
</dbReference>
<sequence>MSAGVHTTGASRVVVSFILDVSQCCGLLQPRIWSASSGFGVDPASIIEMKHYVNFESNLVEIAELSKTVRGGYTELILSEGWNIQDKKIWNCSKQVLESKNVHYDADDDLR</sequence>
<reference evidence="2" key="1">
    <citation type="journal article" date="2015" name="Nat. Genet.">
        <title>The genome and transcriptome of the zoonotic hookworm Ancylostoma ceylanicum identify infection-specific gene families.</title>
        <authorList>
            <person name="Schwarz E.M."/>
            <person name="Hu Y."/>
            <person name="Antoshechkin I."/>
            <person name="Miller M.M."/>
            <person name="Sternberg P.W."/>
            <person name="Aroian R.V."/>
        </authorList>
    </citation>
    <scope>NUCLEOTIDE SEQUENCE</scope>
    <source>
        <strain evidence="2">HY135</strain>
    </source>
</reference>